<protein>
    <recommendedName>
        <fullName evidence="12">Zinc transporter ZitB</fullName>
    </recommendedName>
</protein>
<evidence type="ECO:0000256" key="10">
    <source>
        <dbReference type="ARBA" id="ARBA00023065"/>
    </source>
</evidence>
<evidence type="ECO:0000256" key="11">
    <source>
        <dbReference type="ARBA" id="ARBA00023136"/>
    </source>
</evidence>
<keyword evidence="9 13" id="KW-1133">Transmembrane helix</keyword>
<dbReference type="InterPro" id="IPR036837">
    <property type="entry name" value="Cation_efflux_CTD_sf"/>
</dbReference>
<keyword evidence="10" id="KW-0406">Ion transport</keyword>
<feature type="transmembrane region" description="Helical" evidence="13">
    <location>
        <begin position="88"/>
        <end position="112"/>
    </location>
</feature>
<evidence type="ECO:0000256" key="1">
    <source>
        <dbReference type="ARBA" id="ARBA00004429"/>
    </source>
</evidence>
<dbReference type="InterPro" id="IPR002524">
    <property type="entry name" value="Cation_efflux"/>
</dbReference>
<reference evidence="16 17" key="1">
    <citation type="submission" date="2018-06" db="EMBL/GenBank/DDBJ databases">
        <authorList>
            <consortium name="Pathogen Informatics"/>
            <person name="Doyle S."/>
        </authorList>
    </citation>
    <scope>NUCLEOTIDE SEQUENCE [LARGE SCALE GENOMIC DNA]</scope>
    <source>
        <strain evidence="16 17">NCTC9177</strain>
    </source>
</reference>
<evidence type="ECO:0000259" key="15">
    <source>
        <dbReference type="Pfam" id="PF16916"/>
    </source>
</evidence>
<evidence type="ECO:0000259" key="14">
    <source>
        <dbReference type="Pfam" id="PF01545"/>
    </source>
</evidence>
<dbReference type="FunFam" id="1.20.1510.10:FF:000016">
    <property type="entry name" value="Zinc transporter ZitB"/>
    <property type="match status" value="1"/>
</dbReference>
<keyword evidence="8" id="KW-0864">Zinc transport</keyword>
<evidence type="ECO:0000256" key="9">
    <source>
        <dbReference type="ARBA" id="ARBA00022989"/>
    </source>
</evidence>
<dbReference type="NCBIfam" id="NF002923">
    <property type="entry name" value="PRK03557.1"/>
    <property type="match status" value="1"/>
</dbReference>
<dbReference type="NCBIfam" id="TIGR01297">
    <property type="entry name" value="CDF"/>
    <property type="match status" value="1"/>
</dbReference>
<dbReference type="InterPro" id="IPR050681">
    <property type="entry name" value="CDF/SLC30A"/>
</dbReference>
<evidence type="ECO:0000256" key="3">
    <source>
        <dbReference type="ARBA" id="ARBA00022448"/>
    </source>
</evidence>
<feature type="transmembrane region" description="Helical" evidence="13">
    <location>
        <begin position="52"/>
        <end position="76"/>
    </location>
</feature>
<dbReference type="GO" id="GO:0005385">
    <property type="term" value="F:zinc ion transmembrane transporter activity"/>
    <property type="evidence" value="ECO:0007669"/>
    <property type="project" value="TreeGrafter"/>
</dbReference>
<evidence type="ECO:0000256" key="12">
    <source>
        <dbReference type="ARBA" id="ARBA00068925"/>
    </source>
</evidence>
<dbReference type="InterPro" id="IPR058533">
    <property type="entry name" value="Cation_efflux_TM"/>
</dbReference>
<evidence type="ECO:0000313" key="16">
    <source>
        <dbReference type="EMBL" id="STS89256.1"/>
    </source>
</evidence>
<keyword evidence="3" id="KW-0813">Transport</keyword>
<evidence type="ECO:0000256" key="4">
    <source>
        <dbReference type="ARBA" id="ARBA00022475"/>
    </source>
</evidence>
<dbReference type="Gene3D" id="1.20.1510.10">
    <property type="entry name" value="Cation efflux protein transmembrane domain"/>
    <property type="match status" value="1"/>
</dbReference>
<feature type="transmembrane region" description="Helical" evidence="13">
    <location>
        <begin position="20"/>
        <end position="40"/>
    </location>
</feature>
<dbReference type="SUPFAM" id="SSF161111">
    <property type="entry name" value="Cation efflux protein transmembrane domain-like"/>
    <property type="match status" value="1"/>
</dbReference>
<feature type="transmembrane region" description="Helical" evidence="13">
    <location>
        <begin position="124"/>
        <end position="151"/>
    </location>
</feature>
<dbReference type="PANTHER" id="PTHR11562">
    <property type="entry name" value="CATION EFFLUX PROTEIN/ ZINC TRANSPORTER"/>
    <property type="match status" value="1"/>
</dbReference>
<feature type="domain" description="Cation efflux protein cytoplasmic" evidence="15">
    <location>
        <begin position="191"/>
        <end position="259"/>
    </location>
</feature>
<evidence type="ECO:0000313" key="17">
    <source>
        <dbReference type="Proteomes" id="UP000254545"/>
    </source>
</evidence>
<keyword evidence="5" id="KW-0997">Cell inner membrane</keyword>
<comment type="similarity">
    <text evidence="2">Belongs to the cation diffusion facilitator (CDF) transporter (TC 2.A.4) family. SLC30A subfamily.</text>
</comment>
<keyword evidence="11 13" id="KW-0472">Membrane</keyword>
<organism evidence="16 17">
    <name type="scientific">Klebsiella variicola</name>
    <dbReference type="NCBI Taxonomy" id="244366"/>
    <lineage>
        <taxon>Bacteria</taxon>
        <taxon>Pseudomonadati</taxon>
        <taxon>Pseudomonadota</taxon>
        <taxon>Gammaproteobacteria</taxon>
        <taxon>Enterobacterales</taxon>
        <taxon>Enterobacteriaceae</taxon>
        <taxon>Klebsiella/Raoultella group</taxon>
        <taxon>Klebsiella</taxon>
        <taxon>Klebsiella pneumoniae complex</taxon>
    </lineage>
</organism>
<gene>
    <name evidence="16" type="primary">zitB</name>
    <name evidence="16" type="ORF">NCTC9177_03135</name>
</gene>
<dbReference type="Pfam" id="PF01545">
    <property type="entry name" value="Cation_efflux"/>
    <property type="match status" value="1"/>
</dbReference>
<evidence type="ECO:0000256" key="5">
    <source>
        <dbReference type="ARBA" id="ARBA00022519"/>
    </source>
</evidence>
<dbReference type="InterPro" id="IPR027470">
    <property type="entry name" value="Cation_efflux_CTD"/>
</dbReference>
<evidence type="ECO:0000256" key="6">
    <source>
        <dbReference type="ARBA" id="ARBA00022692"/>
    </source>
</evidence>
<dbReference type="Proteomes" id="UP000254545">
    <property type="component" value="Unassembled WGS sequence"/>
</dbReference>
<dbReference type="PANTHER" id="PTHR11562:SF17">
    <property type="entry name" value="RE54080P-RELATED"/>
    <property type="match status" value="1"/>
</dbReference>
<proteinExistence type="inferred from homology"/>
<keyword evidence="7" id="KW-0862">Zinc</keyword>
<dbReference type="SUPFAM" id="SSF160240">
    <property type="entry name" value="Cation efflux protein cytoplasmic domain-like"/>
    <property type="match status" value="1"/>
</dbReference>
<evidence type="ECO:0000256" key="13">
    <source>
        <dbReference type="SAM" id="Phobius"/>
    </source>
</evidence>
<keyword evidence="4" id="KW-1003">Cell membrane</keyword>
<evidence type="ECO:0000256" key="8">
    <source>
        <dbReference type="ARBA" id="ARBA00022906"/>
    </source>
</evidence>
<dbReference type="GO" id="GO:0005886">
    <property type="term" value="C:plasma membrane"/>
    <property type="evidence" value="ECO:0007669"/>
    <property type="project" value="UniProtKB-SubCell"/>
</dbReference>
<sequence length="347" mass="38406">MLIEAVGGAISGSLALLADAGHMLTDSAALLFALLAVRFASRPPNTRHTFGWLRLTTLAAFLNAIALVVITILIVWEAIQRFQHPQPVAGVTMMVIAVAGLLANVLAFWILHRGSEEQNLNVRAAALHVLGDLLGSVGAIVAAVVILTTGWTPVDPILSVLVSCLVLRSAWRLLKESLNELLEGAPRSLDVAALQRDIRRSIPEVRDVHHVHVWLVGEKPVMTLHVQVVPPYDHDALLNRILHFLEHKYEIEHATVQMEYQPCSGPECHLNTMHAGHDHHHHHLARKRVRTSLTRAVYPHPAAVQRNERQQEVFQRHGIDALAGKNHHAYHVDNHPQQPVLDILAGH</sequence>
<comment type="caution">
    <text evidence="16">The sequence shown here is derived from an EMBL/GenBank/DDBJ whole genome shotgun (WGS) entry which is preliminary data.</text>
</comment>
<dbReference type="Pfam" id="PF16916">
    <property type="entry name" value="ZT_dimer"/>
    <property type="match status" value="1"/>
</dbReference>
<keyword evidence="6 13" id="KW-0812">Transmembrane</keyword>
<dbReference type="AlphaFoldDB" id="A0A7H4MG06"/>
<name>A0A7H4MG06_KLEVA</name>
<dbReference type="EMBL" id="UGKR01000003">
    <property type="protein sequence ID" value="STS89256.1"/>
    <property type="molecule type" value="Genomic_DNA"/>
</dbReference>
<evidence type="ECO:0000256" key="7">
    <source>
        <dbReference type="ARBA" id="ARBA00022833"/>
    </source>
</evidence>
<evidence type="ECO:0000256" key="2">
    <source>
        <dbReference type="ARBA" id="ARBA00008873"/>
    </source>
</evidence>
<dbReference type="InterPro" id="IPR027469">
    <property type="entry name" value="Cation_efflux_TMD_sf"/>
</dbReference>
<feature type="domain" description="Cation efflux protein transmembrane" evidence="14">
    <location>
        <begin position="1"/>
        <end position="182"/>
    </location>
</feature>
<accession>A0A7H4MG06</accession>
<comment type="subcellular location">
    <subcellularLocation>
        <location evidence="1">Cell inner membrane</location>
        <topology evidence="1">Multi-pass membrane protein</topology>
    </subcellularLocation>
</comment>